<sequence length="550" mass="60385">MSMLDSFLNKGFKGSKCKTLLKLTIPRIKLLRNRREMQLKQMRKDIAKLLEAGQEATARIRVEHIIREENMMAAQEIIELFCELISVRLPIIESQRECPLDLKEAISSICFAAPRCADLPELLQVQLAFVTKYGKEFVAAASELMPDCGVNRQLVELLSVRAPSAEKKLKLLKEIAEEHELDWDPAPSETELFKSHEDLLNGPSQYVSGSKVPLPKENTEILQSTSGHGTGEHSESEDDFDELEFPEVPKMPLRPSGGAEVAPPPPSAPHPESYLPSGTSFESDEKLVNQSSLDPENTFKAVEHEPPKSQFVPFIVPGPTHPAPPIEPPSFSSASAEEKSSANTWTSKQFVPFITEPVPPTELPSQSSTTAPVLESIQSSGSVRTRTDANLDLNDVLAAAKAAAESAERAATAARAAASLVELRISEISESKNGDRPGFLVGSASADNPFHAANSDRSTEMEKPQEDDNSSGNDDVDHWKNQTENRSKEATDGVTGLETSPWDDNSFKQELSYKQPQRIPSMDDESVFTYPNLFSSQGGNLPSFDHSLPR</sequence>
<feature type="region of interest" description="Disordered" evidence="3">
    <location>
        <begin position="426"/>
        <end position="509"/>
    </location>
</feature>
<proteinExistence type="inferred from homology"/>
<feature type="compositionally biased region" description="Polar residues" evidence="3">
    <location>
        <begin position="363"/>
        <end position="384"/>
    </location>
</feature>
<comment type="similarity">
    <text evidence="1">Belongs to the IST1 family.</text>
</comment>
<protein>
    <recommendedName>
        <fullName evidence="6">IST1-like protein</fullName>
    </recommendedName>
</protein>
<dbReference type="PANTHER" id="PTHR12161">
    <property type="entry name" value="IST1 FAMILY MEMBER"/>
    <property type="match status" value="1"/>
</dbReference>
<keyword evidence="2" id="KW-0175">Coiled coil</keyword>
<feature type="coiled-coil region" evidence="2">
    <location>
        <begin position="32"/>
        <end position="59"/>
    </location>
</feature>
<dbReference type="InterPro" id="IPR042277">
    <property type="entry name" value="IST1-like"/>
</dbReference>
<gene>
    <name evidence="4" type="ORF">RND81_02G073700</name>
</gene>
<feature type="compositionally biased region" description="Basic and acidic residues" evidence="3">
    <location>
        <begin position="426"/>
        <end position="435"/>
    </location>
</feature>
<evidence type="ECO:0000313" key="5">
    <source>
        <dbReference type="Proteomes" id="UP001443914"/>
    </source>
</evidence>
<reference evidence="4 5" key="1">
    <citation type="submission" date="2024-03" db="EMBL/GenBank/DDBJ databases">
        <title>WGS assembly of Saponaria officinalis var. Norfolk2.</title>
        <authorList>
            <person name="Jenkins J."/>
            <person name="Shu S."/>
            <person name="Grimwood J."/>
            <person name="Barry K."/>
            <person name="Goodstein D."/>
            <person name="Schmutz J."/>
            <person name="Leebens-Mack J."/>
            <person name="Osbourn A."/>
        </authorList>
    </citation>
    <scope>NUCLEOTIDE SEQUENCE [LARGE SCALE GENOMIC DNA]</scope>
    <source>
        <strain evidence="5">cv. Norfolk2</strain>
        <strain evidence="4">JIC</strain>
        <tissue evidence="4">Leaf</tissue>
    </source>
</reference>
<dbReference type="InterPro" id="IPR005061">
    <property type="entry name" value="Ist1"/>
</dbReference>
<dbReference type="Proteomes" id="UP001443914">
    <property type="component" value="Unassembled WGS sequence"/>
</dbReference>
<keyword evidence="5" id="KW-1185">Reference proteome</keyword>
<feature type="compositionally biased region" description="Acidic residues" evidence="3">
    <location>
        <begin position="235"/>
        <end position="245"/>
    </location>
</feature>
<evidence type="ECO:0000313" key="4">
    <source>
        <dbReference type="EMBL" id="KAK9748687.1"/>
    </source>
</evidence>
<feature type="region of interest" description="Disordered" evidence="3">
    <location>
        <begin position="530"/>
        <end position="550"/>
    </location>
</feature>
<feature type="region of interest" description="Disordered" evidence="3">
    <location>
        <begin position="310"/>
        <end position="387"/>
    </location>
</feature>
<organism evidence="4 5">
    <name type="scientific">Saponaria officinalis</name>
    <name type="common">Common soapwort</name>
    <name type="synonym">Lychnis saponaria</name>
    <dbReference type="NCBI Taxonomy" id="3572"/>
    <lineage>
        <taxon>Eukaryota</taxon>
        <taxon>Viridiplantae</taxon>
        <taxon>Streptophyta</taxon>
        <taxon>Embryophyta</taxon>
        <taxon>Tracheophyta</taxon>
        <taxon>Spermatophyta</taxon>
        <taxon>Magnoliopsida</taxon>
        <taxon>eudicotyledons</taxon>
        <taxon>Gunneridae</taxon>
        <taxon>Pentapetalae</taxon>
        <taxon>Caryophyllales</taxon>
        <taxon>Caryophyllaceae</taxon>
        <taxon>Caryophylleae</taxon>
        <taxon>Saponaria</taxon>
    </lineage>
</organism>
<name>A0AAW1MWG5_SAPOF</name>
<evidence type="ECO:0000256" key="2">
    <source>
        <dbReference type="SAM" id="Coils"/>
    </source>
</evidence>
<dbReference type="EMBL" id="JBDFQZ010000002">
    <property type="protein sequence ID" value="KAK9748687.1"/>
    <property type="molecule type" value="Genomic_DNA"/>
</dbReference>
<dbReference type="GO" id="GO:0015031">
    <property type="term" value="P:protein transport"/>
    <property type="evidence" value="ECO:0007669"/>
    <property type="project" value="InterPro"/>
</dbReference>
<evidence type="ECO:0000256" key="3">
    <source>
        <dbReference type="SAM" id="MobiDB-lite"/>
    </source>
</evidence>
<comment type="caution">
    <text evidence="4">The sequence shown here is derived from an EMBL/GenBank/DDBJ whole genome shotgun (WGS) entry which is preliminary data.</text>
</comment>
<feature type="compositionally biased region" description="Basic and acidic residues" evidence="3">
    <location>
        <begin position="457"/>
        <end position="466"/>
    </location>
</feature>
<feature type="compositionally biased region" description="Pro residues" evidence="3">
    <location>
        <begin position="319"/>
        <end position="328"/>
    </location>
</feature>
<accession>A0AAW1MWG5</accession>
<feature type="compositionally biased region" description="Basic and acidic residues" evidence="3">
    <location>
        <begin position="475"/>
        <end position="491"/>
    </location>
</feature>
<evidence type="ECO:0008006" key="6">
    <source>
        <dbReference type="Google" id="ProtNLM"/>
    </source>
</evidence>
<dbReference type="EMBL" id="JBDFQZ010000002">
    <property type="protein sequence ID" value="KAK9748688.1"/>
    <property type="molecule type" value="Genomic_DNA"/>
</dbReference>
<dbReference type="Gene3D" id="1.20.1260.60">
    <property type="entry name" value="Vacuolar protein sorting-associated protein Ist1"/>
    <property type="match status" value="1"/>
</dbReference>
<dbReference type="Pfam" id="PF03398">
    <property type="entry name" value="Ist1"/>
    <property type="match status" value="1"/>
</dbReference>
<dbReference type="FunFam" id="1.20.1260.60:FF:000003">
    <property type="entry name" value="IST1-like protein isoform A"/>
    <property type="match status" value="1"/>
</dbReference>
<feature type="coiled-coil region" evidence="2">
    <location>
        <begin position="390"/>
        <end position="417"/>
    </location>
</feature>
<evidence type="ECO:0000256" key="1">
    <source>
        <dbReference type="ARBA" id="ARBA00005536"/>
    </source>
</evidence>
<feature type="region of interest" description="Disordered" evidence="3">
    <location>
        <begin position="222"/>
        <end position="288"/>
    </location>
</feature>
<dbReference type="PANTHER" id="PTHR12161:SF5">
    <property type="entry name" value="IST1 HOMOLOG"/>
    <property type="match status" value="1"/>
</dbReference>
<dbReference type="AlphaFoldDB" id="A0AAW1MWG5"/>